<dbReference type="PANTHER" id="PTHR42953:SF2">
    <property type="entry name" value="ADHESION PROTEIN"/>
    <property type="match status" value="1"/>
</dbReference>
<organism evidence="2 3">
    <name type="scientific">Thiobacillus denitrificans</name>
    <dbReference type="NCBI Taxonomy" id="36861"/>
    <lineage>
        <taxon>Bacteria</taxon>
        <taxon>Pseudomonadati</taxon>
        <taxon>Pseudomonadota</taxon>
        <taxon>Betaproteobacteria</taxon>
        <taxon>Nitrosomonadales</taxon>
        <taxon>Thiobacillaceae</taxon>
        <taxon>Thiobacillus</taxon>
    </lineage>
</organism>
<dbReference type="Pfam" id="PF01297">
    <property type="entry name" value="ZnuA"/>
    <property type="match status" value="1"/>
</dbReference>
<protein>
    <submittedName>
        <fullName evidence="2">Zinc ABC transporter substrate-binding protein</fullName>
    </submittedName>
</protein>
<dbReference type="STRING" id="1123392.GCA_000376425_02322"/>
<dbReference type="RefSeq" id="WP_059753987.1">
    <property type="nucleotide sequence ID" value="NZ_LDUG01000019.1"/>
</dbReference>
<dbReference type="CDD" id="cd01145">
    <property type="entry name" value="TroA_c"/>
    <property type="match status" value="1"/>
</dbReference>
<keyword evidence="1" id="KW-0732">Signal</keyword>
<proteinExistence type="predicted"/>
<evidence type="ECO:0000313" key="3">
    <source>
        <dbReference type="Proteomes" id="UP000064243"/>
    </source>
</evidence>
<dbReference type="Proteomes" id="UP000064243">
    <property type="component" value="Unassembled WGS sequence"/>
</dbReference>
<reference evidence="2 3" key="1">
    <citation type="journal article" date="2015" name="Appl. Environ. Microbiol.">
        <title>Aerobic and Anaerobic Thiosulfate Oxidation by a Cold-Adapted, Subglacial Chemoautotroph.</title>
        <authorList>
            <person name="Harrold Z.R."/>
            <person name="Skidmore M.L."/>
            <person name="Hamilton T.L."/>
            <person name="Desch L."/>
            <person name="Amada K."/>
            <person name="van Gelder W."/>
            <person name="Glover K."/>
            <person name="Roden E.E."/>
            <person name="Boyd E.S."/>
        </authorList>
    </citation>
    <scope>NUCLEOTIDE SEQUENCE [LARGE SCALE GENOMIC DNA]</scope>
    <source>
        <strain evidence="2 3">RG</strain>
    </source>
</reference>
<keyword evidence="3" id="KW-1185">Reference proteome</keyword>
<dbReference type="Gene3D" id="3.40.50.1980">
    <property type="entry name" value="Nitrogenase molybdenum iron protein domain"/>
    <property type="match status" value="2"/>
</dbReference>
<dbReference type="InterPro" id="IPR050492">
    <property type="entry name" value="Bact_metal-bind_prot9"/>
</dbReference>
<dbReference type="PATRIC" id="fig|36861.3.peg.909"/>
<dbReference type="PANTHER" id="PTHR42953">
    <property type="entry name" value="HIGH-AFFINITY ZINC UPTAKE SYSTEM PROTEIN ZNUA-RELATED"/>
    <property type="match status" value="1"/>
</dbReference>
<dbReference type="InterPro" id="IPR006127">
    <property type="entry name" value="ZnuA-like"/>
</dbReference>
<sequence>MKRLLVFLILWLPVYAHAAINVFACEPEWAALAQEIGGDDVKVYSATTAMQDPHRIEARPSLIAQMRRANLVVCTGAELEVGWLPVLLQNANNAAVLPGKPGYFEAARFVPLLEKPTRLDRADGDVHAAGNPHLHTDPRNILRVAEALTARLAEVDPANAAAHRARGQTFAARWQAAIARWEARAAPLKNMPVAVQHKSFSYLLAWLGLREVALLEPKPGVEPSVSHLARVAAQLQTTPAKMVLRAAYQSPRPADWLASRTGIPALALPYTVGGNDRAQDLFGLFDDTLDQLLKAAP</sequence>
<gene>
    <name evidence="2" type="ORF">ABW22_07165</name>
</gene>
<comment type="caution">
    <text evidence="2">The sequence shown here is derived from an EMBL/GenBank/DDBJ whole genome shotgun (WGS) entry which is preliminary data.</text>
</comment>
<accession>A0A119CWJ2</accession>
<dbReference type="AlphaFoldDB" id="A0A119CWJ2"/>
<feature type="chain" id="PRO_5007161828" evidence="1">
    <location>
        <begin position="19"/>
        <end position="297"/>
    </location>
</feature>
<feature type="signal peptide" evidence="1">
    <location>
        <begin position="1"/>
        <end position="18"/>
    </location>
</feature>
<evidence type="ECO:0000256" key="1">
    <source>
        <dbReference type="SAM" id="SignalP"/>
    </source>
</evidence>
<dbReference type="GO" id="GO:0030001">
    <property type="term" value="P:metal ion transport"/>
    <property type="evidence" value="ECO:0007669"/>
    <property type="project" value="InterPro"/>
</dbReference>
<dbReference type="SUPFAM" id="SSF53807">
    <property type="entry name" value="Helical backbone' metal receptor"/>
    <property type="match status" value="1"/>
</dbReference>
<evidence type="ECO:0000313" key="2">
    <source>
        <dbReference type="EMBL" id="KVW96721.1"/>
    </source>
</evidence>
<dbReference type="GO" id="GO:0046872">
    <property type="term" value="F:metal ion binding"/>
    <property type="evidence" value="ECO:0007669"/>
    <property type="project" value="InterPro"/>
</dbReference>
<dbReference type="OrthoDB" id="9810636at2"/>
<dbReference type="EMBL" id="LDUG01000019">
    <property type="protein sequence ID" value="KVW96721.1"/>
    <property type="molecule type" value="Genomic_DNA"/>
</dbReference>
<name>A0A119CWJ2_THIDE</name>